<dbReference type="InterPro" id="IPR029021">
    <property type="entry name" value="Prot-tyrosine_phosphatase-like"/>
</dbReference>
<reference evidence="3" key="1">
    <citation type="submission" date="2020-10" db="EMBL/GenBank/DDBJ databases">
        <authorList>
            <person name="Kikuchi T."/>
        </authorList>
    </citation>
    <scope>NUCLEOTIDE SEQUENCE</scope>
    <source>
        <strain evidence="3">NKZ352</strain>
    </source>
</reference>
<proteinExistence type="predicted"/>
<dbReference type="InterPro" id="IPR000340">
    <property type="entry name" value="Dual-sp_phosphatase_cat-dom"/>
</dbReference>
<sequence length="213" mass="23833">MPTIEELDKIKNRLKATSTTVTLETGETKVELRQADGTFAQAEEPKQISKRRQKKVEYLRRCGYVVDLKPDLEVGIVREGLLLGSQDVAADLALLQANKVTHIVNCGTGIRNFFPTKLKYLKVEILDLPTEKISQHFEVVHSFIDDSLKEGGKVFVHCNAGVSRSVTLVLSYLMRTEKLAFQEALRVVKEVRPSAKPNAGFCKELEAYEASIV</sequence>
<dbReference type="AlphaFoldDB" id="A0A8S1GYV9"/>
<accession>A0A8S1GYV9</accession>
<dbReference type="SUPFAM" id="SSF52799">
    <property type="entry name" value="(Phosphotyrosine protein) phosphatases II"/>
    <property type="match status" value="1"/>
</dbReference>
<dbReference type="PANTHER" id="PTHR46377:SF1">
    <property type="entry name" value="DUAL SPECIFICITY PROTEIN PHOSPHATASE 19"/>
    <property type="match status" value="1"/>
</dbReference>
<dbReference type="Gene3D" id="3.90.190.10">
    <property type="entry name" value="Protein tyrosine phosphatase superfamily"/>
    <property type="match status" value="1"/>
</dbReference>
<dbReference type="OrthoDB" id="10252009at2759"/>
<dbReference type="PROSITE" id="PS50056">
    <property type="entry name" value="TYR_PHOSPHATASE_2"/>
    <property type="match status" value="1"/>
</dbReference>
<dbReference type="Proteomes" id="UP000835052">
    <property type="component" value="Unassembled WGS sequence"/>
</dbReference>
<keyword evidence="4" id="KW-1185">Reference proteome</keyword>
<gene>
    <name evidence="3" type="ORF">CAUJ_LOCUS4404</name>
</gene>
<evidence type="ECO:0000313" key="4">
    <source>
        <dbReference type="Proteomes" id="UP000835052"/>
    </source>
</evidence>
<evidence type="ECO:0000313" key="3">
    <source>
        <dbReference type="EMBL" id="CAD6188485.1"/>
    </source>
</evidence>
<dbReference type="EMBL" id="CAJGYM010000008">
    <property type="protein sequence ID" value="CAD6188485.1"/>
    <property type="molecule type" value="Genomic_DNA"/>
</dbReference>
<organism evidence="3 4">
    <name type="scientific">Caenorhabditis auriculariae</name>
    <dbReference type="NCBI Taxonomy" id="2777116"/>
    <lineage>
        <taxon>Eukaryota</taxon>
        <taxon>Metazoa</taxon>
        <taxon>Ecdysozoa</taxon>
        <taxon>Nematoda</taxon>
        <taxon>Chromadorea</taxon>
        <taxon>Rhabditida</taxon>
        <taxon>Rhabditina</taxon>
        <taxon>Rhabditomorpha</taxon>
        <taxon>Rhabditoidea</taxon>
        <taxon>Rhabditidae</taxon>
        <taxon>Peloderinae</taxon>
        <taxon>Caenorhabditis</taxon>
    </lineage>
</organism>
<dbReference type="InterPro" id="IPR020422">
    <property type="entry name" value="TYR_PHOSPHATASE_DUAL_dom"/>
</dbReference>
<dbReference type="InterPro" id="IPR000387">
    <property type="entry name" value="Tyr_Pase_dom"/>
</dbReference>
<dbReference type="SMART" id="SM00195">
    <property type="entry name" value="DSPc"/>
    <property type="match status" value="1"/>
</dbReference>
<dbReference type="Pfam" id="PF00782">
    <property type="entry name" value="DSPc"/>
    <property type="match status" value="1"/>
</dbReference>
<protein>
    <recommendedName>
        <fullName evidence="5">Dual specificity protein phosphatase 19</fullName>
    </recommendedName>
</protein>
<comment type="caution">
    <text evidence="3">The sequence shown here is derived from an EMBL/GenBank/DDBJ whole genome shotgun (WGS) entry which is preliminary data.</text>
</comment>
<dbReference type="GO" id="GO:0008579">
    <property type="term" value="F:JUN kinase phosphatase activity"/>
    <property type="evidence" value="ECO:0007669"/>
    <property type="project" value="TreeGrafter"/>
</dbReference>
<feature type="domain" description="Tyrosine specific protein phosphatases" evidence="2">
    <location>
        <begin position="134"/>
        <end position="195"/>
    </location>
</feature>
<evidence type="ECO:0000259" key="1">
    <source>
        <dbReference type="PROSITE" id="PS50054"/>
    </source>
</evidence>
<name>A0A8S1GYV9_9PELO</name>
<dbReference type="PANTHER" id="PTHR46377">
    <property type="entry name" value="DUAL SPECIFICITY PROTEIN PHOSPHATASE 19"/>
    <property type="match status" value="1"/>
</dbReference>
<dbReference type="PROSITE" id="PS50054">
    <property type="entry name" value="TYR_PHOSPHATASE_DUAL"/>
    <property type="match status" value="1"/>
</dbReference>
<evidence type="ECO:0000259" key="2">
    <source>
        <dbReference type="PROSITE" id="PS50056"/>
    </source>
</evidence>
<dbReference type="PRINTS" id="PR01908">
    <property type="entry name" value="ADSPHPHTASE"/>
</dbReference>
<evidence type="ECO:0008006" key="5">
    <source>
        <dbReference type="Google" id="ProtNLM"/>
    </source>
</evidence>
<dbReference type="GO" id="GO:0005737">
    <property type="term" value="C:cytoplasm"/>
    <property type="evidence" value="ECO:0007669"/>
    <property type="project" value="TreeGrafter"/>
</dbReference>
<feature type="domain" description="Tyrosine-protein phosphatase" evidence="1">
    <location>
        <begin position="73"/>
        <end position="213"/>
    </location>
</feature>